<feature type="domain" description="Amidohydrolase-related" evidence="1">
    <location>
        <begin position="58"/>
        <end position="408"/>
    </location>
</feature>
<dbReference type="Gene3D" id="3.20.20.140">
    <property type="entry name" value="Metal-dependent hydrolases"/>
    <property type="match status" value="1"/>
</dbReference>
<evidence type="ECO:0000313" key="2">
    <source>
        <dbReference type="EMBL" id="AEG17138.1"/>
    </source>
</evidence>
<dbReference type="eggNOG" id="arCOG00696">
    <property type="taxonomic scope" value="Archaea"/>
</dbReference>
<proteinExistence type="predicted"/>
<dbReference type="STRING" id="868131.MSWAN_0091"/>
<dbReference type="PANTHER" id="PTHR43135:SF3">
    <property type="entry name" value="ALPHA-D-RIBOSE 1-METHYLPHOSPHONATE 5-TRIPHOSPHATE DIPHOSPHATASE"/>
    <property type="match status" value="1"/>
</dbReference>
<dbReference type="InterPro" id="IPR051781">
    <property type="entry name" value="Metallo-dep_Hydrolase"/>
</dbReference>
<dbReference type="GO" id="GO:0016810">
    <property type="term" value="F:hydrolase activity, acting on carbon-nitrogen (but not peptide) bonds"/>
    <property type="evidence" value="ECO:0007669"/>
    <property type="project" value="InterPro"/>
</dbReference>
<dbReference type="AlphaFoldDB" id="F6D7Q9"/>
<dbReference type="PANTHER" id="PTHR43135">
    <property type="entry name" value="ALPHA-D-RIBOSE 1-METHYLPHOSPHONATE 5-TRIPHOSPHATE DIPHOSPHATASE"/>
    <property type="match status" value="1"/>
</dbReference>
<dbReference type="InterPro" id="IPR032466">
    <property type="entry name" value="Metal_Hydrolase"/>
</dbReference>
<dbReference type="SUPFAM" id="SSF51338">
    <property type="entry name" value="Composite domain of metallo-dependent hydrolases"/>
    <property type="match status" value="1"/>
</dbReference>
<evidence type="ECO:0000313" key="3">
    <source>
        <dbReference type="Proteomes" id="UP000009231"/>
    </source>
</evidence>
<dbReference type="InterPro" id="IPR011059">
    <property type="entry name" value="Metal-dep_hydrolase_composite"/>
</dbReference>
<dbReference type="Proteomes" id="UP000009231">
    <property type="component" value="Chromosome"/>
</dbReference>
<dbReference type="CDD" id="cd01299">
    <property type="entry name" value="Met_dep_hydrolase_A"/>
    <property type="match status" value="1"/>
</dbReference>
<protein>
    <submittedName>
        <fullName evidence="2">Amidohydrolase</fullName>
    </submittedName>
</protein>
<dbReference type="Pfam" id="PF01979">
    <property type="entry name" value="Amidohydro_1"/>
    <property type="match status" value="1"/>
</dbReference>
<sequence>MPYSLIHNGTLIDGTGKPPIRNAAVLIRNKQIISAGPKNSIKLPETSKMKMIDANDGFILPGFVDAHVHIMANGFHREDIIYKPLSLYFYNAIENMRLTINAGVTTVRDAGLADAGVKMAIEQGLILGPRIQISVTPLSITGGHFDLWLNSGYDIKTSYPGYPDSICDGLEEVRKKVREVLRAGAEVIKVMVTGGVMSVNDGPESTQFTVEELKVIVKEAEYKDGIKVMAHAHGVQGMKNALKAGVHSIEHGTYLDEEAIHMMLENKTYLVPTLLVNKNNMERAKRGEVREWEVESALTVFDIQKENIKKAYRAGVTIALGTDCGVLSHGRNLEELSLLQDIGMTPDEAIVAGTKTGAECLGWQDKVGTVEEGKFADIVISKTNPLEDIKSLGNPDNIVMVIKDGTIVKDMRET</sequence>
<dbReference type="SUPFAM" id="SSF51556">
    <property type="entry name" value="Metallo-dependent hydrolases"/>
    <property type="match status" value="1"/>
</dbReference>
<dbReference type="OrthoDB" id="24954at2157"/>
<dbReference type="EMBL" id="CP002772">
    <property type="protein sequence ID" value="AEG17138.1"/>
    <property type="molecule type" value="Genomic_DNA"/>
</dbReference>
<dbReference type="InterPro" id="IPR057744">
    <property type="entry name" value="OTAase-like"/>
</dbReference>
<dbReference type="HOGENOM" id="CLU_023620_2_2_2"/>
<gene>
    <name evidence="2" type="ordered locus">MSWAN_0091</name>
</gene>
<dbReference type="InterPro" id="IPR006680">
    <property type="entry name" value="Amidohydro-rel"/>
</dbReference>
<organism evidence="2 3">
    <name type="scientific">Methanobacterium paludis (strain DSM 25820 / JCM 18151 / SWAN1)</name>
    <dbReference type="NCBI Taxonomy" id="868131"/>
    <lineage>
        <taxon>Archaea</taxon>
        <taxon>Methanobacteriati</taxon>
        <taxon>Methanobacteriota</taxon>
        <taxon>Methanomada group</taxon>
        <taxon>Methanobacteria</taxon>
        <taxon>Methanobacteriales</taxon>
        <taxon>Methanobacteriaceae</taxon>
        <taxon>Methanobacterium</taxon>
    </lineage>
</organism>
<keyword evidence="3" id="KW-1185">Reference proteome</keyword>
<reference evidence="2 3" key="1">
    <citation type="journal article" date="2014" name="Int. J. Syst. Evol. Microbiol.">
        <title>Methanobacterium paludis sp. nov. and a novel strain of Methanobacterium lacus isolated from northern peatlands.</title>
        <authorList>
            <person name="Cadillo-Quiroz H."/>
            <person name="Brauer S.L."/>
            <person name="Goodson N."/>
            <person name="Yavitt J.B."/>
            <person name="Zinder S.H."/>
        </authorList>
    </citation>
    <scope>NUCLEOTIDE SEQUENCE [LARGE SCALE GENOMIC DNA]</scope>
    <source>
        <strain evidence="3">DSM 25820 / JCM 18151 / SWAN1</strain>
    </source>
</reference>
<name>F6D7Q9_METPW</name>
<accession>F6D7Q9</accession>
<dbReference type="KEGG" id="mew:MSWAN_0091"/>
<dbReference type="Gene3D" id="2.30.40.10">
    <property type="entry name" value="Urease, subunit C, domain 1"/>
    <property type="match status" value="1"/>
</dbReference>
<evidence type="ECO:0000259" key="1">
    <source>
        <dbReference type="Pfam" id="PF01979"/>
    </source>
</evidence>